<proteinExistence type="predicted"/>
<evidence type="ECO:0000313" key="2">
    <source>
        <dbReference type="Proteomes" id="UP000074294"/>
    </source>
</evidence>
<dbReference type="Proteomes" id="UP000074294">
    <property type="component" value="Unassembled WGS sequence"/>
</dbReference>
<organism evidence="1 2">
    <name type="scientific">Hadarchaeum yellowstonense</name>
    <dbReference type="NCBI Taxonomy" id="1776334"/>
    <lineage>
        <taxon>Archaea</taxon>
        <taxon>Methanobacteriati</taxon>
        <taxon>Candidatus Hadarchaeota</taxon>
        <taxon>Candidatus Hadarchaeia</taxon>
        <taxon>Candidatus Hadarchaeales</taxon>
        <taxon>Candidatus Hadarchaeaceae</taxon>
        <taxon>Candidatus Hadarchaeum</taxon>
    </lineage>
</organism>
<accession>A0A147JT54</accession>
<reference evidence="1 2" key="1">
    <citation type="journal article" date="2016" name="Nat. Microbiol.">
        <title>Genomic inference of the metabolism of cosmopolitan subsurface Archaea, Hadesarchaea.</title>
        <authorList>
            <person name="Baker B.J."/>
            <person name="Saw J.H."/>
            <person name="Lind A.E."/>
            <person name="Lazar C.S."/>
            <person name="Hinrichs K.-U."/>
            <person name="Teske A.P."/>
            <person name="Ettema T.J."/>
        </authorList>
    </citation>
    <scope>NUCLEOTIDE SEQUENCE [LARGE SCALE GENOMIC DNA]</scope>
</reference>
<comment type="caution">
    <text evidence="1">The sequence shown here is derived from an EMBL/GenBank/DDBJ whole genome shotgun (WGS) entry which is preliminary data.</text>
</comment>
<protein>
    <submittedName>
        <fullName evidence="1">Uncharacterized protein</fullName>
    </submittedName>
</protein>
<dbReference type="AlphaFoldDB" id="A0A147JT54"/>
<name>A0A147JT54_HADYE</name>
<gene>
    <name evidence="1" type="ORF">APZ16_03295</name>
</gene>
<dbReference type="EMBL" id="LQMQ01000057">
    <property type="protein sequence ID" value="KUO39679.1"/>
    <property type="molecule type" value="Genomic_DNA"/>
</dbReference>
<sequence>MLRRIIRGNKIEKLFYPSNGLNFRGDGVDVKLSVDGEEIDLNEFVVKILSGAIVGAVTSLRGIKKDWKEIEIRVKK</sequence>
<evidence type="ECO:0000313" key="1">
    <source>
        <dbReference type="EMBL" id="KUO39679.1"/>
    </source>
</evidence>
<dbReference type="STRING" id="1776334.APZ16_03295"/>